<dbReference type="GO" id="GO:0006979">
    <property type="term" value="P:response to oxidative stress"/>
    <property type="evidence" value="ECO:0007669"/>
    <property type="project" value="InterPro"/>
</dbReference>
<dbReference type="PANTHER" id="PTHR11475">
    <property type="entry name" value="OXIDASE/PEROXIDASE"/>
    <property type="match status" value="1"/>
</dbReference>
<keyword evidence="3" id="KW-0575">Peroxidase</keyword>
<evidence type="ECO:0000256" key="4">
    <source>
        <dbReference type="ARBA" id="ARBA00023180"/>
    </source>
</evidence>
<protein>
    <submittedName>
        <fullName evidence="5">Uncharacterized protein</fullName>
    </submittedName>
</protein>
<dbReference type="AlphaFoldDB" id="A0A9N8L0W7"/>
<dbReference type="SUPFAM" id="SSF48113">
    <property type="entry name" value="Heme-dependent peroxidases"/>
    <property type="match status" value="1"/>
</dbReference>
<dbReference type="GO" id="GO:0020037">
    <property type="term" value="F:heme binding"/>
    <property type="evidence" value="ECO:0007669"/>
    <property type="project" value="InterPro"/>
</dbReference>
<sequence length="118" mass="12957">MSERVLGAISVSSDVAASDLAKGRYFGLQPYINYRRYCTGRSYKTFWHLKDAITTEVTQLKAIRKVTVAGVLCEVGDSVTRIQPAAFESISKGNRITSCSSSKIGKLDLSAWKDPECS</sequence>
<evidence type="ECO:0000313" key="5">
    <source>
        <dbReference type="EMBL" id="CAD0198077.1"/>
    </source>
</evidence>
<keyword evidence="6" id="KW-1185">Reference proteome</keyword>
<dbReference type="Pfam" id="PF03098">
    <property type="entry name" value="An_peroxidase"/>
    <property type="match status" value="1"/>
</dbReference>
<evidence type="ECO:0000313" key="6">
    <source>
        <dbReference type="Proteomes" id="UP001154114"/>
    </source>
</evidence>
<keyword evidence="2" id="KW-0964">Secreted</keyword>
<name>A0A9N8L0W7_CHRIL</name>
<dbReference type="PANTHER" id="PTHR11475:SF4">
    <property type="entry name" value="CHORION PEROXIDASE"/>
    <property type="match status" value="1"/>
</dbReference>
<evidence type="ECO:0000256" key="1">
    <source>
        <dbReference type="ARBA" id="ARBA00004613"/>
    </source>
</evidence>
<comment type="subcellular location">
    <subcellularLocation>
        <location evidence="1">Secreted</location>
    </subcellularLocation>
</comment>
<dbReference type="GO" id="GO:0005576">
    <property type="term" value="C:extracellular region"/>
    <property type="evidence" value="ECO:0007669"/>
    <property type="project" value="UniProtKB-SubCell"/>
</dbReference>
<dbReference type="PROSITE" id="PS50292">
    <property type="entry name" value="PEROXIDASE_3"/>
    <property type="match status" value="1"/>
</dbReference>
<reference evidence="5" key="1">
    <citation type="submission" date="2021-12" db="EMBL/GenBank/DDBJ databases">
        <authorList>
            <person name="King R."/>
        </authorList>
    </citation>
    <scope>NUCLEOTIDE SEQUENCE</scope>
</reference>
<dbReference type="InterPro" id="IPR010255">
    <property type="entry name" value="Haem_peroxidase_sf"/>
</dbReference>
<dbReference type="InterPro" id="IPR019791">
    <property type="entry name" value="Haem_peroxidase_animal"/>
</dbReference>
<accession>A0A9N8L0W7</accession>
<evidence type="ECO:0000256" key="3">
    <source>
        <dbReference type="ARBA" id="ARBA00022559"/>
    </source>
</evidence>
<organism evidence="5 6">
    <name type="scientific">Chrysodeixis includens</name>
    <name type="common">Soybean looper</name>
    <name type="synonym">Pseudoplusia includens</name>
    <dbReference type="NCBI Taxonomy" id="689277"/>
    <lineage>
        <taxon>Eukaryota</taxon>
        <taxon>Metazoa</taxon>
        <taxon>Ecdysozoa</taxon>
        <taxon>Arthropoda</taxon>
        <taxon>Hexapoda</taxon>
        <taxon>Insecta</taxon>
        <taxon>Pterygota</taxon>
        <taxon>Neoptera</taxon>
        <taxon>Endopterygota</taxon>
        <taxon>Lepidoptera</taxon>
        <taxon>Glossata</taxon>
        <taxon>Ditrysia</taxon>
        <taxon>Noctuoidea</taxon>
        <taxon>Noctuidae</taxon>
        <taxon>Plusiinae</taxon>
        <taxon>Chrysodeixis</taxon>
    </lineage>
</organism>
<dbReference type="GO" id="GO:0004601">
    <property type="term" value="F:peroxidase activity"/>
    <property type="evidence" value="ECO:0007669"/>
    <property type="project" value="UniProtKB-KW"/>
</dbReference>
<dbReference type="EMBL" id="LR824011">
    <property type="protein sequence ID" value="CAD0198077.1"/>
    <property type="molecule type" value="Genomic_DNA"/>
</dbReference>
<gene>
    <name evidence="5" type="ORF">CINC_LOCUS12355</name>
</gene>
<dbReference type="OrthoDB" id="823504at2759"/>
<proteinExistence type="predicted"/>
<evidence type="ECO:0000256" key="2">
    <source>
        <dbReference type="ARBA" id="ARBA00022525"/>
    </source>
</evidence>
<dbReference type="Gene3D" id="1.10.640.10">
    <property type="entry name" value="Haem peroxidase domain superfamily, animal type"/>
    <property type="match status" value="2"/>
</dbReference>
<dbReference type="InterPro" id="IPR037120">
    <property type="entry name" value="Haem_peroxidase_sf_animal"/>
</dbReference>
<keyword evidence="3" id="KW-0560">Oxidoreductase</keyword>
<dbReference type="Proteomes" id="UP001154114">
    <property type="component" value="Chromosome 8"/>
</dbReference>
<keyword evidence="4" id="KW-0325">Glycoprotein</keyword>